<dbReference type="GO" id="GO:0010411">
    <property type="term" value="P:xyloglucan metabolic process"/>
    <property type="evidence" value="ECO:0007669"/>
    <property type="project" value="TreeGrafter"/>
</dbReference>
<dbReference type="SUPFAM" id="SSF110296">
    <property type="entry name" value="Oligoxyloglucan reducing end-specific cellobiohydrolase"/>
    <property type="match status" value="3"/>
</dbReference>
<protein>
    <submittedName>
        <fullName evidence="4">T9SS type A sorting domain-containing protein</fullName>
    </submittedName>
</protein>
<dbReference type="PANTHER" id="PTHR43739">
    <property type="entry name" value="XYLOGLUCANASE (EUROFUNG)"/>
    <property type="match status" value="1"/>
</dbReference>
<proteinExistence type="predicted"/>
<organism evidence="4 5">
    <name type="scientific">Phaeocystidibacter marisrubri</name>
    <dbReference type="NCBI Taxonomy" id="1577780"/>
    <lineage>
        <taxon>Bacteria</taxon>
        <taxon>Pseudomonadati</taxon>
        <taxon>Bacteroidota</taxon>
        <taxon>Flavobacteriia</taxon>
        <taxon>Flavobacteriales</taxon>
        <taxon>Phaeocystidibacteraceae</taxon>
        <taxon>Phaeocystidibacter</taxon>
    </lineage>
</organism>
<dbReference type="Gene3D" id="2.60.40.10">
    <property type="entry name" value="Immunoglobulins"/>
    <property type="match status" value="3"/>
</dbReference>
<comment type="caution">
    <text evidence="4">The sequence shown here is derived from an EMBL/GenBank/DDBJ whole genome shotgun (WGS) entry which is preliminary data.</text>
</comment>
<feature type="signal peptide" evidence="2">
    <location>
        <begin position="1"/>
        <end position="22"/>
    </location>
</feature>
<evidence type="ECO:0000256" key="1">
    <source>
        <dbReference type="ARBA" id="ARBA00022729"/>
    </source>
</evidence>
<keyword evidence="1 2" id="KW-0732">Signal</keyword>
<dbReference type="SUPFAM" id="SSF49299">
    <property type="entry name" value="PKD domain"/>
    <property type="match status" value="2"/>
</dbReference>
<name>A0A6L3ZD19_9FLAO</name>
<accession>A0A6L3ZD19</accession>
<dbReference type="PROSITE" id="PS50093">
    <property type="entry name" value="PKD"/>
    <property type="match status" value="2"/>
</dbReference>
<feature type="domain" description="PKD" evidence="3">
    <location>
        <begin position="766"/>
        <end position="840"/>
    </location>
</feature>
<dbReference type="Gene3D" id="2.60.120.260">
    <property type="entry name" value="Galactose-binding domain-like"/>
    <property type="match status" value="1"/>
</dbReference>
<dbReference type="NCBIfam" id="TIGR04183">
    <property type="entry name" value="Por_Secre_tail"/>
    <property type="match status" value="1"/>
</dbReference>
<evidence type="ECO:0000259" key="3">
    <source>
        <dbReference type="PROSITE" id="PS50093"/>
    </source>
</evidence>
<dbReference type="Pfam" id="PF18911">
    <property type="entry name" value="PKD_4"/>
    <property type="match status" value="1"/>
</dbReference>
<dbReference type="RefSeq" id="WP_151694161.1">
    <property type="nucleotide sequence ID" value="NZ_BMGX01000001.1"/>
</dbReference>
<dbReference type="Gene3D" id="2.130.10.10">
    <property type="entry name" value="YVTN repeat-like/Quinoprotein amine dehydrogenase"/>
    <property type="match status" value="3"/>
</dbReference>
<feature type="chain" id="PRO_5027098247" evidence="2">
    <location>
        <begin position="23"/>
        <end position="1509"/>
    </location>
</feature>
<dbReference type="EMBL" id="WBVQ01000003">
    <property type="protein sequence ID" value="KAB2815123.1"/>
    <property type="molecule type" value="Genomic_DNA"/>
</dbReference>
<dbReference type="OrthoDB" id="9757947at2"/>
<dbReference type="Pfam" id="PF18962">
    <property type="entry name" value="Por_Secre_tail"/>
    <property type="match status" value="1"/>
</dbReference>
<sequence>MMKILRTCLLGVFCLMVGSAFAQDGTPDYVKQMADPSVNFYTVQESFEAYWKDREVERSHGWKQFKRWEAFMEPRVFPTGERPDPAILWNEGMKMGSNKVNLGNWSHIGPYNGNALGGVGRVNCIEFHPENSNIIFAGAPAGGVWKSTDGGTSWSTNTDLLPNLGVSDIAIDPLHPDTMYIATGDRDAADTYSIGLLKSTDGGQTWNTTGMSYSVIMSRRIGGIYINPKNTQEIVVATRNGIHRSTDGGANFSSVQGGSWQMLTFIPGASDTLFVGSNSGGNIMRSTDAGQTWTTATNGIPNSGVTRVEIATTADDNNYVYALVTASNNGLDGVYRSTDRGANWTLVFSGNTQNLLSWGTNPGGNSGGSAGGQGWYDLAIAVSPINKNEVYVGGVNIWRSTNGGTSWSLSAHWYGGGGADFAHADQHAFMFKPGTSDFYAGNDGGVYMTADGTNYVELCNGLHITQYYCIDISEGEQNLTIGGAQDNGTHLNNTFGWDRVKGGDGMDNAIAEDNPNVMYAASQYGNFSKSTNGGQSFNATFNLPPNGTGQWVTPIVIDPTNDNVVYIGYDQLWKTTNAGLSFSATSGAIQGTQQWIDAIAVSESNPDYIYVSIEQNVYKSMDGGATWALISNNISNSRSVTDIAISDTDPNHIWICKSGYDANFKVYESINGGLSWSNITGSLPNLPVNAIIYQKGSNGAIYVGTDIGVYYRDYGSTSWVPFMSGLPNVIVNDLEIHYGAGIIRAGTYGRGVWESPLANTFLGKPNAAFTVAPKASCVLGDTITLTDISTYSPTAWDWTIVPSTYQFVNGTNAQSQDPQIVVSATGQYSVQLIASNRFGSDTVVEIGAIGVGGLSVPYSEDFANGVSEDYEIINPDNNITWSASPAGNGSVYMDFYDYSIVGAEDDLVLPPFDLSGVANAKLVYDMAYRQYSSSALDSLKIYVSSDCGATWSLEHARGEDGSGNFVTGAMQTSEFTPQAPSDWRTDSLDLSAYDNLSQVRIKFVGVNGNGNNLYLDNISVTASAGAAPIADYFAADTACEGSTVQYYNLSGVNGQSYQWTFPGGSPSTSTAANPTVTYAGTGTYSASLVVSNSFGSDSIYVANSIHIVAATVPSVNLTASATTICAGEEVTFYASSVNGGANPQYQWFVNGLARGNSGDTITIQQLSNNDTIRVELQSTEQCAIPSVVSSNNIILNVNALPNVDAGTYGPICSGDAAFALTGTPAGGTYSGRGVSGTTFDPVSAGVGAHTITYEYTDANGCFNSASTVIAVQNGPNVFMTVKDYCESDPAENMSYGFPTGGTYSIDGVVSSVIDPASLGAGKYYVEYSYSNGNCTTVKADTIEVFAAPPANPGITVDWGSLTCNLVGYNYQWLDANGNAIPGETNRVFYPQAAGNYAVRVSAGATCSETSNYVFIEKISVEEQMLAQIDLKLFPNPTADQATLSFNLEEAAEVKVELMDLTGKILEVRNEGTRVGSVAIPFSLRKYAAGVYMVKLTVGEASTTKRIVLE</sequence>
<reference evidence="4 5" key="1">
    <citation type="submission" date="2019-10" db="EMBL/GenBank/DDBJ databases">
        <title>Genome sequence of Phaeocystidibacter marisrubri JCM30614 (type strain).</title>
        <authorList>
            <person name="Bowman J.P."/>
        </authorList>
    </citation>
    <scope>NUCLEOTIDE SEQUENCE [LARGE SCALE GENOMIC DNA]</scope>
    <source>
        <strain evidence="4 5">JCM 30614</strain>
    </source>
</reference>
<dbReference type="CDD" id="cd15482">
    <property type="entry name" value="Sialidase_non-viral"/>
    <property type="match status" value="1"/>
</dbReference>
<dbReference type="CDD" id="cd00146">
    <property type="entry name" value="PKD"/>
    <property type="match status" value="1"/>
</dbReference>
<dbReference type="InterPro" id="IPR035986">
    <property type="entry name" value="PKD_dom_sf"/>
</dbReference>
<dbReference type="InterPro" id="IPR000601">
    <property type="entry name" value="PKD_dom"/>
</dbReference>
<evidence type="ECO:0000313" key="5">
    <source>
        <dbReference type="Proteomes" id="UP000484164"/>
    </source>
</evidence>
<dbReference type="InterPro" id="IPR015943">
    <property type="entry name" value="WD40/YVTN_repeat-like_dom_sf"/>
</dbReference>
<dbReference type="InterPro" id="IPR022409">
    <property type="entry name" value="PKD/Chitinase_dom"/>
</dbReference>
<dbReference type="InterPro" id="IPR052025">
    <property type="entry name" value="Xyloglucanase_GH74"/>
</dbReference>
<dbReference type="Proteomes" id="UP000484164">
    <property type="component" value="Unassembled WGS sequence"/>
</dbReference>
<dbReference type="InterPro" id="IPR013783">
    <property type="entry name" value="Ig-like_fold"/>
</dbReference>
<keyword evidence="5" id="KW-1185">Reference proteome</keyword>
<gene>
    <name evidence="4" type="ORF">F8C82_13560</name>
</gene>
<dbReference type="InterPro" id="IPR026444">
    <property type="entry name" value="Secre_tail"/>
</dbReference>
<evidence type="ECO:0000256" key="2">
    <source>
        <dbReference type="SAM" id="SignalP"/>
    </source>
</evidence>
<evidence type="ECO:0000313" key="4">
    <source>
        <dbReference type="EMBL" id="KAB2815123.1"/>
    </source>
</evidence>
<feature type="domain" description="PKD" evidence="3">
    <location>
        <begin position="1050"/>
        <end position="1096"/>
    </location>
</feature>
<dbReference type="SMART" id="SM00089">
    <property type="entry name" value="PKD"/>
    <property type="match status" value="2"/>
</dbReference>
<dbReference type="PANTHER" id="PTHR43739:SF5">
    <property type="entry name" value="EXO-ALPHA-SIALIDASE"/>
    <property type="match status" value="1"/>
</dbReference>